<dbReference type="AlphaFoldDB" id="A0A0R3X4H3"/>
<dbReference type="Proteomes" id="UP000274429">
    <property type="component" value="Unassembled WGS sequence"/>
</dbReference>
<evidence type="ECO:0000313" key="3">
    <source>
        <dbReference type="WBParaSite" id="TTAC_0000831201-mRNA-1"/>
    </source>
</evidence>
<reference evidence="1 2" key="2">
    <citation type="submission" date="2018-11" db="EMBL/GenBank/DDBJ databases">
        <authorList>
            <consortium name="Pathogen Informatics"/>
        </authorList>
    </citation>
    <scope>NUCLEOTIDE SEQUENCE [LARGE SCALE GENOMIC DNA]</scope>
</reference>
<evidence type="ECO:0000313" key="1">
    <source>
        <dbReference type="EMBL" id="VDM32821.1"/>
    </source>
</evidence>
<accession>A0A0R3X4H3</accession>
<organism evidence="3">
    <name type="scientific">Hydatigena taeniaeformis</name>
    <name type="common">Feline tapeworm</name>
    <name type="synonym">Taenia taeniaeformis</name>
    <dbReference type="NCBI Taxonomy" id="6205"/>
    <lineage>
        <taxon>Eukaryota</taxon>
        <taxon>Metazoa</taxon>
        <taxon>Spiralia</taxon>
        <taxon>Lophotrochozoa</taxon>
        <taxon>Platyhelminthes</taxon>
        <taxon>Cestoda</taxon>
        <taxon>Eucestoda</taxon>
        <taxon>Cyclophyllidea</taxon>
        <taxon>Taeniidae</taxon>
        <taxon>Hydatigera</taxon>
    </lineage>
</organism>
<sequence length="82" mass="9720">MSRFFPMNEHHNQTLVMYPQVPDQGEVFPNYITDTRRPIAALDAYRQLDRFCANMLLKSHAYLSKFNYVIRPSSGQCFDMVW</sequence>
<reference evidence="3" key="1">
    <citation type="submission" date="2017-02" db="UniProtKB">
        <authorList>
            <consortium name="WormBaseParasite"/>
        </authorList>
    </citation>
    <scope>IDENTIFICATION</scope>
</reference>
<dbReference type="EMBL" id="UYWX01020479">
    <property type="protein sequence ID" value="VDM32821.1"/>
    <property type="molecule type" value="Genomic_DNA"/>
</dbReference>
<keyword evidence="2" id="KW-1185">Reference proteome</keyword>
<evidence type="ECO:0000313" key="2">
    <source>
        <dbReference type="Proteomes" id="UP000274429"/>
    </source>
</evidence>
<dbReference type="WBParaSite" id="TTAC_0000831201-mRNA-1">
    <property type="protein sequence ID" value="TTAC_0000831201-mRNA-1"/>
    <property type="gene ID" value="TTAC_0000831201"/>
</dbReference>
<gene>
    <name evidence="1" type="ORF">TTAC_LOCUS8294</name>
</gene>
<name>A0A0R3X4H3_HYDTA</name>
<protein>
    <submittedName>
        <fullName evidence="1 3">Uncharacterized protein</fullName>
    </submittedName>
</protein>
<proteinExistence type="predicted"/>